<sequence length="117" mass="13197">MVVAEINIEAWNHFSVSGFRLLISPNNRKGQEKLSVNLDQADVVSPEYSEPTTLFLKFSIFFFPKTINTYHSHPICALEFTIPHFASILKSAANSNHALRIQTAPTTSLFLLRPHTL</sequence>
<protein>
    <submittedName>
        <fullName evidence="1">Uncharacterized protein</fullName>
    </submittedName>
</protein>
<dbReference type="EMBL" id="KI536661">
    <property type="protein sequence ID" value="ESR52697.1"/>
    <property type="molecule type" value="Genomic_DNA"/>
</dbReference>
<name>V4TH88_CITCL</name>
<evidence type="ECO:0000313" key="1">
    <source>
        <dbReference type="EMBL" id="ESR52697.1"/>
    </source>
</evidence>
<gene>
    <name evidence="1" type="ORF">CICLE_v10024362mg</name>
</gene>
<organism evidence="1 2">
    <name type="scientific">Citrus clementina</name>
    <name type="common">Clementine</name>
    <name type="synonym">Citrus deliciosa x Citrus sinensis</name>
    <dbReference type="NCBI Taxonomy" id="85681"/>
    <lineage>
        <taxon>Eukaryota</taxon>
        <taxon>Viridiplantae</taxon>
        <taxon>Streptophyta</taxon>
        <taxon>Embryophyta</taxon>
        <taxon>Tracheophyta</taxon>
        <taxon>Spermatophyta</taxon>
        <taxon>Magnoliopsida</taxon>
        <taxon>eudicotyledons</taxon>
        <taxon>Gunneridae</taxon>
        <taxon>Pentapetalae</taxon>
        <taxon>rosids</taxon>
        <taxon>malvids</taxon>
        <taxon>Sapindales</taxon>
        <taxon>Rutaceae</taxon>
        <taxon>Aurantioideae</taxon>
        <taxon>Citrus</taxon>
    </lineage>
</organism>
<reference evidence="1 2" key="1">
    <citation type="submission" date="2013-10" db="EMBL/GenBank/DDBJ databases">
        <authorList>
            <consortium name="International Citrus Genome Consortium"/>
            <person name="Jenkins J."/>
            <person name="Schmutz J."/>
            <person name="Prochnik S."/>
            <person name="Rokhsar D."/>
            <person name="Gmitter F."/>
            <person name="Ollitrault P."/>
            <person name="Machado M."/>
            <person name="Talon M."/>
            <person name="Wincker P."/>
            <person name="Jaillon O."/>
            <person name="Morgante M."/>
        </authorList>
    </citation>
    <scope>NUCLEOTIDE SEQUENCE</scope>
    <source>
        <strain evidence="2">cv. Clemenules</strain>
    </source>
</reference>
<dbReference type="KEGG" id="cic:CICLE_v10024362mg"/>
<evidence type="ECO:0000313" key="2">
    <source>
        <dbReference type="Proteomes" id="UP000030687"/>
    </source>
</evidence>
<proteinExistence type="predicted"/>
<dbReference type="Proteomes" id="UP000030687">
    <property type="component" value="Unassembled WGS sequence"/>
</dbReference>
<keyword evidence="2" id="KW-1185">Reference proteome</keyword>
<accession>V4TH88</accession>
<dbReference type="Gramene" id="ESR52697">
    <property type="protein sequence ID" value="ESR52697"/>
    <property type="gene ID" value="CICLE_v10024362mg"/>
</dbReference>
<dbReference type="InParanoid" id="V4TH88"/>
<dbReference type="AlphaFoldDB" id="V4TH88"/>